<keyword evidence="3" id="KW-1185">Reference proteome</keyword>
<evidence type="ECO:0000313" key="2">
    <source>
        <dbReference type="EMBL" id="MEW9263524.1"/>
    </source>
</evidence>
<dbReference type="PANTHER" id="PTHR46732">
    <property type="entry name" value="ATP-DEPENDENT PROTEASE LA (LON) DOMAIN PROTEIN"/>
    <property type="match status" value="1"/>
</dbReference>
<gene>
    <name evidence="2" type="ORF">AB1207_02065</name>
</gene>
<name>A0ABV3P1M5_9ACTN</name>
<dbReference type="PROSITE" id="PS51787">
    <property type="entry name" value="LON_N"/>
    <property type="match status" value="1"/>
</dbReference>
<dbReference type="RefSeq" id="WP_367636102.1">
    <property type="nucleotide sequence ID" value="NZ_JBFNQN010000001.1"/>
</dbReference>
<dbReference type="SUPFAM" id="SSF88697">
    <property type="entry name" value="PUA domain-like"/>
    <property type="match status" value="1"/>
</dbReference>
<reference evidence="2 3" key="1">
    <citation type="submission" date="2024-07" db="EMBL/GenBank/DDBJ databases">
        <authorList>
            <person name="Thanompreechachai J."/>
            <person name="Duangmal K."/>
        </authorList>
    </citation>
    <scope>NUCLEOTIDE SEQUENCE [LARGE SCALE GENOMIC DNA]</scope>
    <source>
        <strain evidence="2 3">KCTC 19886</strain>
    </source>
</reference>
<dbReference type="InterPro" id="IPR015947">
    <property type="entry name" value="PUA-like_sf"/>
</dbReference>
<dbReference type="EMBL" id="JBFNQN010000001">
    <property type="protein sequence ID" value="MEW9263524.1"/>
    <property type="molecule type" value="Genomic_DNA"/>
</dbReference>
<feature type="domain" description="Lon N-terminal" evidence="1">
    <location>
        <begin position="1"/>
        <end position="224"/>
    </location>
</feature>
<dbReference type="PANTHER" id="PTHR46732:SF8">
    <property type="entry name" value="ATP-DEPENDENT PROTEASE LA (LON) DOMAIN PROTEIN"/>
    <property type="match status" value="1"/>
</dbReference>
<sequence>MPQRLPLFPLGSVLFPGLVLPLNVFEPRYRLLVQDLVGDLPDTAGLETGLEGGGADGSGDPEEMQVRGFGVVAIRAGHEVGTGNLQALHTVGCVALVREVTETDDGRYEIVTVGASRFRLVGIDESAGTPYLTGLVEPFGDDDVEDDDSDGRLTVLADAVSRTFDEYREVLDIGGAGAPDDPRVLSYLVAAAAVLDLDQRQRLLEAPDTVSRLQAELEVLRREIALIGTFGAVPATELPVWPVNSN</sequence>
<proteinExistence type="predicted"/>
<dbReference type="InterPro" id="IPR003111">
    <property type="entry name" value="Lon_prtase_N"/>
</dbReference>
<evidence type="ECO:0000313" key="3">
    <source>
        <dbReference type="Proteomes" id="UP001555826"/>
    </source>
</evidence>
<comment type="caution">
    <text evidence="2">The sequence shown here is derived from an EMBL/GenBank/DDBJ whole genome shotgun (WGS) entry which is preliminary data.</text>
</comment>
<dbReference type="Pfam" id="PF02190">
    <property type="entry name" value="LON_substr_bdg"/>
    <property type="match status" value="1"/>
</dbReference>
<dbReference type="SMART" id="SM00464">
    <property type="entry name" value="LON"/>
    <property type="match status" value="1"/>
</dbReference>
<accession>A0ABV3P1M5</accession>
<evidence type="ECO:0000259" key="1">
    <source>
        <dbReference type="PROSITE" id="PS51787"/>
    </source>
</evidence>
<dbReference type="Gene3D" id="1.20.58.1480">
    <property type="match status" value="1"/>
</dbReference>
<dbReference type="Proteomes" id="UP001555826">
    <property type="component" value="Unassembled WGS sequence"/>
</dbReference>
<protein>
    <submittedName>
        <fullName evidence="2">LON peptidase substrate-binding domain-containing protein</fullName>
    </submittedName>
</protein>
<organism evidence="2 3">
    <name type="scientific">Kineococcus endophyticus</name>
    <dbReference type="NCBI Taxonomy" id="1181883"/>
    <lineage>
        <taxon>Bacteria</taxon>
        <taxon>Bacillati</taxon>
        <taxon>Actinomycetota</taxon>
        <taxon>Actinomycetes</taxon>
        <taxon>Kineosporiales</taxon>
        <taxon>Kineosporiaceae</taxon>
        <taxon>Kineococcus</taxon>
    </lineage>
</organism>
<dbReference type="InterPro" id="IPR046336">
    <property type="entry name" value="Lon_prtase_N_sf"/>
</dbReference>
<dbReference type="Gene3D" id="2.30.130.40">
    <property type="entry name" value="LON domain-like"/>
    <property type="match status" value="1"/>
</dbReference>